<dbReference type="PRINTS" id="PR00455">
    <property type="entry name" value="HTHTETR"/>
</dbReference>
<accession>A0A5M7BHM0</accession>
<dbReference type="Pfam" id="PF00440">
    <property type="entry name" value="TetR_N"/>
    <property type="match status" value="1"/>
</dbReference>
<dbReference type="GO" id="GO:0000976">
    <property type="term" value="F:transcription cis-regulatory region binding"/>
    <property type="evidence" value="ECO:0007669"/>
    <property type="project" value="TreeGrafter"/>
</dbReference>
<comment type="caution">
    <text evidence="6">The sequence shown here is derived from an EMBL/GenBank/DDBJ whole genome shotgun (WGS) entry which is preliminary data.</text>
</comment>
<dbReference type="PANTHER" id="PTHR30055:SF234">
    <property type="entry name" value="HTH-TYPE TRANSCRIPTIONAL REGULATOR BETI"/>
    <property type="match status" value="1"/>
</dbReference>
<sequence>MRKTRAESRENNRRALLDAAFQVVTRDGYRAKLEDIAERAGLTTGAVYSLFGSKNGLVVALVTDYLQPHYAQFEEAVPAELDLVAAVDAFARHYRRTCDAPEALSALSLQMTLQEMSLHDPKLGAQLAESVREQENHLIALFTGRDHNGSVVTRHQAERLTTALRALLVGLSQGVVLGLAAGADEQYFADVACALVSDASLVG</sequence>
<dbReference type="InterPro" id="IPR001647">
    <property type="entry name" value="HTH_TetR"/>
</dbReference>
<dbReference type="SMR" id="A0A5M7BHM0"/>
<dbReference type="SUPFAM" id="SSF46689">
    <property type="entry name" value="Homeodomain-like"/>
    <property type="match status" value="1"/>
</dbReference>
<dbReference type="SUPFAM" id="SSF48498">
    <property type="entry name" value="Tetracyclin repressor-like, C-terminal domain"/>
    <property type="match status" value="1"/>
</dbReference>
<evidence type="ECO:0000256" key="2">
    <source>
        <dbReference type="ARBA" id="ARBA00023125"/>
    </source>
</evidence>
<dbReference type="AlphaFoldDB" id="A0A5M7BHM0"/>
<dbReference type="OrthoDB" id="4709966at2"/>
<evidence type="ECO:0000256" key="3">
    <source>
        <dbReference type="ARBA" id="ARBA00023163"/>
    </source>
</evidence>
<evidence type="ECO:0000313" key="7">
    <source>
        <dbReference type="Proteomes" id="UP000323946"/>
    </source>
</evidence>
<feature type="domain" description="HTH tetR-type" evidence="5">
    <location>
        <begin position="10"/>
        <end position="69"/>
    </location>
</feature>
<feature type="DNA-binding region" description="H-T-H motif" evidence="4">
    <location>
        <begin position="32"/>
        <end position="51"/>
    </location>
</feature>
<dbReference type="GO" id="GO:0003700">
    <property type="term" value="F:DNA-binding transcription factor activity"/>
    <property type="evidence" value="ECO:0007669"/>
    <property type="project" value="TreeGrafter"/>
</dbReference>
<organism evidence="6 7">
    <name type="scientific">Saccharopolyspora hirsuta</name>
    <dbReference type="NCBI Taxonomy" id="1837"/>
    <lineage>
        <taxon>Bacteria</taxon>
        <taxon>Bacillati</taxon>
        <taxon>Actinomycetota</taxon>
        <taxon>Actinomycetes</taxon>
        <taxon>Pseudonocardiales</taxon>
        <taxon>Pseudonocardiaceae</taxon>
        <taxon>Saccharopolyspora</taxon>
    </lineage>
</organism>
<proteinExistence type="predicted"/>
<keyword evidence="1" id="KW-0805">Transcription regulation</keyword>
<keyword evidence="2 4" id="KW-0238">DNA-binding</keyword>
<dbReference type="InterPro" id="IPR009057">
    <property type="entry name" value="Homeodomain-like_sf"/>
</dbReference>
<dbReference type="RefSeq" id="WP_150070028.1">
    <property type="nucleotide sequence ID" value="NZ_JBEPDJ010000002.1"/>
</dbReference>
<reference evidence="6 7" key="1">
    <citation type="submission" date="2019-09" db="EMBL/GenBank/DDBJ databases">
        <title>Draft genome sequence of the thermophilic Saccharopolyspora hirsuta VKM Ac-666T.</title>
        <authorList>
            <person name="Lobastova T.G."/>
            <person name="Fokina V."/>
            <person name="Bragin E.Y."/>
            <person name="Shtratnikova V.Y."/>
            <person name="Starodumova I.P."/>
            <person name="Tarlachkov S.V."/>
            <person name="Donova M.V."/>
        </authorList>
    </citation>
    <scope>NUCLEOTIDE SEQUENCE [LARGE SCALE GENOMIC DNA]</scope>
    <source>
        <strain evidence="6 7">VKM Ac-666</strain>
    </source>
</reference>
<protein>
    <submittedName>
        <fullName evidence="6">TetR/AcrR family transcriptional regulator</fullName>
    </submittedName>
</protein>
<dbReference type="InterPro" id="IPR050109">
    <property type="entry name" value="HTH-type_TetR-like_transc_reg"/>
</dbReference>
<keyword evidence="3" id="KW-0804">Transcription</keyword>
<name>A0A5M7BHM0_SACHI</name>
<evidence type="ECO:0000256" key="4">
    <source>
        <dbReference type="PROSITE-ProRule" id="PRU00335"/>
    </source>
</evidence>
<evidence type="ECO:0000259" key="5">
    <source>
        <dbReference type="PROSITE" id="PS50977"/>
    </source>
</evidence>
<dbReference type="EMBL" id="VWPH01000016">
    <property type="protein sequence ID" value="KAA5827061.1"/>
    <property type="molecule type" value="Genomic_DNA"/>
</dbReference>
<evidence type="ECO:0000256" key="1">
    <source>
        <dbReference type="ARBA" id="ARBA00023015"/>
    </source>
</evidence>
<dbReference type="Proteomes" id="UP000323946">
    <property type="component" value="Unassembled WGS sequence"/>
</dbReference>
<gene>
    <name evidence="6" type="ORF">F1721_29170</name>
</gene>
<evidence type="ECO:0000313" key="6">
    <source>
        <dbReference type="EMBL" id="KAA5827061.1"/>
    </source>
</evidence>
<dbReference type="PANTHER" id="PTHR30055">
    <property type="entry name" value="HTH-TYPE TRANSCRIPTIONAL REGULATOR RUTR"/>
    <property type="match status" value="1"/>
</dbReference>
<keyword evidence="7" id="KW-1185">Reference proteome</keyword>
<dbReference type="PROSITE" id="PS50977">
    <property type="entry name" value="HTH_TETR_2"/>
    <property type="match status" value="1"/>
</dbReference>
<dbReference type="Gene3D" id="1.10.357.10">
    <property type="entry name" value="Tetracycline Repressor, domain 2"/>
    <property type="match status" value="1"/>
</dbReference>
<dbReference type="InterPro" id="IPR036271">
    <property type="entry name" value="Tet_transcr_reg_TetR-rel_C_sf"/>
</dbReference>